<dbReference type="AlphaFoldDB" id="A0A1F8GWM8"/>
<feature type="compositionally biased region" description="Low complexity" evidence="1">
    <location>
        <begin position="130"/>
        <end position="145"/>
    </location>
</feature>
<accession>A0A1F8GWM8</accession>
<reference evidence="2 3" key="1">
    <citation type="journal article" date="2016" name="Nat. Commun.">
        <title>Thousands of microbial genomes shed light on interconnected biogeochemical processes in an aquifer system.</title>
        <authorList>
            <person name="Anantharaman K."/>
            <person name="Brown C.T."/>
            <person name="Hug L.A."/>
            <person name="Sharon I."/>
            <person name="Castelle C.J."/>
            <person name="Probst A.J."/>
            <person name="Thomas B.C."/>
            <person name="Singh A."/>
            <person name="Wilkins M.J."/>
            <person name="Karaoz U."/>
            <person name="Brodie E.L."/>
            <person name="Williams K.H."/>
            <person name="Hubbard S.S."/>
            <person name="Banfield J.F."/>
        </authorList>
    </citation>
    <scope>NUCLEOTIDE SEQUENCE [LARGE SCALE GENOMIC DNA]</scope>
</reference>
<evidence type="ECO:0000256" key="1">
    <source>
        <dbReference type="SAM" id="MobiDB-lite"/>
    </source>
</evidence>
<dbReference type="EMBL" id="MGKP01000002">
    <property type="protein sequence ID" value="OGN29825.1"/>
    <property type="molecule type" value="Genomic_DNA"/>
</dbReference>
<name>A0A1F8GWM8_9BACT</name>
<dbReference type="Proteomes" id="UP000179047">
    <property type="component" value="Unassembled WGS sequence"/>
</dbReference>
<gene>
    <name evidence="2" type="ORF">A3A33_00860</name>
</gene>
<feature type="region of interest" description="Disordered" evidence="1">
    <location>
        <begin position="130"/>
        <end position="152"/>
    </location>
</feature>
<evidence type="ECO:0000313" key="3">
    <source>
        <dbReference type="Proteomes" id="UP000179047"/>
    </source>
</evidence>
<comment type="caution">
    <text evidence="2">The sequence shown here is derived from an EMBL/GenBank/DDBJ whole genome shotgun (WGS) entry which is preliminary data.</text>
</comment>
<evidence type="ECO:0000313" key="2">
    <source>
        <dbReference type="EMBL" id="OGN29825.1"/>
    </source>
</evidence>
<sequence>MNPFFSFLLGTIERKVVTAVVLVVGIATFVVPQVNNLKVSINENFAAQTDEDYCHNTYQVRASKCNADSRCNWTDSCHAKSGGGGGGGNSPVTATAQCSNGQSGALISWPTKDNTDYWIDLGTNSAFSGGSYSSKNTSKGSSNTTAPNGFNKPLTLNPGTTYYVRVYYPSTGERTSPASFTAQKCGGGGGGTPTPIPTSTVNPSGGVQVSVDLKVNGKDGPFVATGQTVNVAWTSKNAVSCDKTINERYYKASAEIKHSVPLQNSAGDAERLLSGDVTANVVIVCTGLDGKVAIDSIDFGESGEVRRGYGRVERIDPDGTVTGFARIGLGDAPFTAMIICDSPDINTIGGRQGTQVSLDRPRPDLGSNFRGFTAKIPDKCRDGNKHLLDIIARGSQRQALDWFVTASLRFSVPSR</sequence>
<proteinExistence type="predicted"/>
<protein>
    <submittedName>
        <fullName evidence="2">Uncharacterized protein</fullName>
    </submittedName>
</protein>
<dbReference type="STRING" id="1802701.A3A33_00860"/>
<organism evidence="2 3">
    <name type="scientific">Candidatus Yanofskybacteria bacterium RIFCSPLOWO2_01_FULL_49_25</name>
    <dbReference type="NCBI Taxonomy" id="1802701"/>
    <lineage>
        <taxon>Bacteria</taxon>
        <taxon>Candidatus Yanofskyibacteriota</taxon>
    </lineage>
</organism>